<dbReference type="PANTHER" id="PTHR10889">
    <property type="entry name" value="DEOXYRIBOSE-PHOSPHATE ALDOLASE"/>
    <property type="match status" value="1"/>
</dbReference>
<dbReference type="GeneID" id="93164970"/>
<dbReference type="GO" id="GO:0016052">
    <property type="term" value="P:carbohydrate catabolic process"/>
    <property type="evidence" value="ECO:0007669"/>
    <property type="project" value="TreeGrafter"/>
</dbReference>
<dbReference type="NCBIfam" id="TIGR00126">
    <property type="entry name" value="deoC"/>
    <property type="match status" value="1"/>
</dbReference>
<comment type="similarity">
    <text evidence="1 7">Belongs to the DeoC/FbaB aldolase family. DeoC type 1 subfamily.</text>
</comment>
<keyword evidence="4 7" id="KW-0704">Schiff base</keyword>
<dbReference type="InterPro" id="IPR028581">
    <property type="entry name" value="DeoC_typeI"/>
</dbReference>
<dbReference type="EC" id="4.1.2.4" evidence="7"/>
<dbReference type="GO" id="GO:0005737">
    <property type="term" value="C:cytoplasm"/>
    <property type="evidence" value="ECO:0007669"/>
    <property type="project" value="UniProtKB-SubCell"/>
</dbReference>
<dbReference type="CDD" id="cd00959">
    <property type="entry name" value="DeoC"/>
    <property type="match status" value="1"/>
</dbReference>
<comment type="subcellular location">
    <subcellularLocation>
        <location evidence="7">Cytoplasm</location>
    </subcellularLocation>
</comment>
<dbReference type="InterPro" id="IPR011343">
    <property type="entry name" value="DeoC"/>
</dbReference>
<dbReference type="Gene3D" id="3.20.20.70">
    <property type="entry name" value="Aldolase class I"/>
    <property type="match status" value="1"/>
</dbReference>
<dbReference type="EMBL" id="JBEPLZ010000015">
    <property type="protein sequence ID" value="MET3572078.1"/>
    <property type="molecule type" value="Genomic_DNA"/>
</dbReference>
<proteinExistence type="inferred from homology"/>
<dbReference type="FunFam" id="3.20.20.70:FF:000044">
    <property type="entry name" value="Deoxyribose-phosphate aldolase"/>
    <property type="match status" value="1"/>
</dbReference>
<evidence type="ECO:0000256" key="1">
    <source>
        <dbReference type="ARBA" id="ARBA00010936"/>
    </source>
</evidence>
<keyword evidence="11" id="KW-1185">Reference proteome</keyword>
<dbReference type="PIRSF" id="PIRSF001357">
    <property type="entry name" value="DeoC"/>
    <property type="match status" value="1"/>
</dbReference>
<comment type="caution">
    <text evidence="8">The sequence shown here is derived from an EMBL/GenBank/DDBJ whole genome shotgun (WGS) entry which is preliminary data.</text>
</comment>
<protein>
    <recommendedName>
        <fullName evidence="7">Deoxyribose-phosphate aldolase</fullName>
        <shortName evidence="7">DERA</shortName>
        <ecNumber evidence="7">4.1.2.4</ecNumber>
    </recommendedName>
    <alternativeName>
        <fullName evidence="7">2-deoxy-D-ribose 5-phosphate aldolase</fullName>
    </alternativeName>
    <alternativeName>
        <fullName evidence="7">Phosphodeoxyriboaldolase</fullName>
        <shortName evidence="7">Deoxyriboaldolase</shortName>
    </alternativeName>
</protein>
<organism evidence="8 10">
    <name type="scientific">Enterocloster citroniae</name>
    <dbReference type="NCBI Taxonomy" id="358743"/>
    <lineage>
        <taxon>Bacteria</taxon>
        <taxon>Bacillati</taxon>
        <taxon>Bacillota</taxon>
        <taxon>Clostridia</taxon>
        <taxon>Lachnospirales</taxon>
        <taxon>Lachnospiraceae</taxon>
        <taxon>Enterocloster</taxon>
    </lineage>
</organism>
<dbReference type="GO" id="GO:0004139">
    <property type="term" value="F:deoxyribose-phosphate aldolase activity"/>
    <property type="evidence" value="ECO:0007669"/>
    <property type="project" value="UniProtKB-UniRule"/>
</dbReference>
<dbReference type="Pfam" id="PF01791">
    <property type="entry name" value="DeoC"/>
    <property type="match status" value="1"/>
</dbReference>
<name>A0AA41FID4_9FIRM</name>
<evidence type="ECO:0000256" key="5">
    <source>
        <dbReference type="ARBA" id="ARBA00048791"/>
    </source>
</evidence>
<comment type="pathway">
    <text evidence="7">Carbohydrate degradation; 2-deoxy-D-ribose 1-phosphate degradation; D-glyceraldehyde 3-phosphate and acetaldehyde from 2-deoxy-alpha-D-ribose 1-phosphate: step 2/2.</text>
</comment>
<evidence type="ECO:0000313" key="10">
    <source>
        <dbReference type="Proteomes" id="UP000708338"/>
    </source>
</evidence>
<dbReference type="GO" id="GO:0006018">
    <property type="term" value="P:2-deoxyribose 1-phosphate catabolic process"/>
    <property type="evidence" value="ECO:0007669"/>
    <property type="project" value="UniProtKB-UniRule"/>
</dbReference>
<dbReference type="InterPro" id="IPR002915">
    <property type="entry name" value="DeoC/FbaB/LacD_aldolase"/>
</dbReference>
<accession>A0AA41FID4</accession>
<dbReference type="PANTHER" id="PTHR10889:SF1">
    <property type="entry name" value="DEOXYRIBOSE-PHOSPHATE ALDOLASE"/>
    <property type="match status" value="1"/>
</dbReference>
<dbReference type="AlphaFoldDB" id="A0AA41FID4"/>
<keyword evidence="3 7" id="KW-0456">Lyase</keyword>
<dbReference type="Proteomes" id="UP000708338">
    <property type="component" value="Unassembled WGS sequence"/>
</dbReference>
<comment type="catalytic activity">
    <reaction evidence="5 7">
        <text>2-deoxy-D-ribose 5-phosphate = D-glyceraldehyde 3-phosphate + acetaldehyde</text>
        <dbReference type="Rhea" id="RHEA:12821"/>
        <dbReference type="ChEBI" id="CHEBI:15343"/>
        <dbReference type="ChEBI" id="CHEBI:59776"/>
        <dbReference type="ChEBI" id="CHEBI:62877"/>
        <dbReference type="EC" id="4.1.2.4"/>
    </reaction>
</comment>
<reference evidence="9 11" key="2">
    <citation type="submission" date="2024-06" db="EMBL/GenBank/DDBJ databases">
        <title>Genomic Encyclopedia of Type Strains, Phase IV (KMG-IV): sequencing the most valuable type-strain genomes for metagenomic binning, comparative biology and taxonomic classification.</title>
        <authorList>
            <person name="Goeker M."/>
        </authorList>
    </citation>
    <scope>NUCLEOTIDE SEQUENCE [LARGE SCALE GENOMIC DNA]</scope>
    <source>
        <strain evidence="9 11">DSM 19261</strain>
    </source>
</reference>
<sequence>MNRNKIAKMCDHTLLKAFAEEKQIEVLCREAVENKVASVCVNPCYVAKAAQLLKGSDVRVCTVIGFPLGANTSDTKAFETRDAISKGAEEVDMVINVGALKSGHMDLVYEDIKAVVDAAAGVLTKVIIETCYLTDEEKREVCLLAKKAGADFVKTSTGFGTGGATAHDVRLMKETVGDSMKVKASGGMRTYEDVLPVLEAGADRLGVSATLEILAGAEAHG</sequence>
<dbReference type="EMBL" id="WQPS01000044">
    <property type="protein sequence ID" value="MBT9812356.1"/>
    <property type="molecule type" value="Genomic_DNA"/>
</dbReference>
<reference evidence="8" key="1">
    <citation type="journal article" date="2021" name="Gut Microbes">
        <title>A synthetic consortium of 100 gut commensals modulates the composition and function in a colon model of the microbiome of elderly subjects.</title>
        <authorList>
            <person name="Perez M."/>
            <person name="Ntemiri A."/>
            <person name="Tan H."/>
            <person name="Harris H.M.B."/>
            <person name="Roager H.M."/>
            <person name="Ribiere C."/>
            <person name="O'Toole P.W."/>
        </authorList>
    </citation>
    <scope>NUCLEOTIDE SEQUENCE</scope>
    <source>
        <strain evidence="8">MCC335</strain>
    </source>
</reference>
<feature type="active site" description="Proton donor/acceptor" evidence="7">
    <location>
        <position position="183"/>
    </location>
</feature>
<keyword evidence="2 7" id="KW-0963">Cytoplasm</keyword>
<feature type="active site" description="Schiff-base intermediate with acetaldehyde" evidence="7">
    <location>
        <position position="154"/>
    </location>
</feature>
<dbReference type="SUPFAM" id="SSF51569">
    <property type="entry name" value="Aldolase"/>
    <property type="match status" value="1"/>
</dbReference>
<evidence type="ECO:0000256" key="2">
    <source>
        <dbReference type="ARBA" id="ARBA00022490"/>
    </source>
</evidence>
<gene>
    <name evidence="7 8" type="primary">deoC</name>
    <name evidence="9" type="ORF">ABID13_003729</name>
    <name evidence="8" type="ORF">GPL26_22310</name>
</gene>
<dbReference type="GO" id="GO:0009264">
    <property type="term" value="P:deoxyribonucleotide catabolic process"/>
    <property type="evidence" value="ECO:0007669"/>
    <property type="project" value="UniProtKB-UniRule"/>
</dbReference>
<feature type="active site" description="Proton donor/acceptor" evidence="7">
    <location>
        <position position="92"/>
    </location>
</feature>
<dbReference type="InterPro" id="IPR013785">
    <property type="entry name" value="Aldolase_TIM"/>
</dbReference>
<evidence type="ECO:0000256" key="6">
    <source>
        <dbReference type="ARBA" id="ARBA00056337"/>
    </source>
</evidence>
<evidence type="ECO:0000256" key="3">
    <source>
        <dbReference type="ARBA" id="ARBA00023239"/>
    </source>
</evidence>
<evidence type="ECO:0000313" key="8">
    <source>
        <dbReference type="EMBL" id="MBT9812356.1"/>
    </source>
</evidence>
<dbReference type="SMART" id="SM01133">
    <property type="entry name" value="DeoC"/>
    <property type="match status" value="1"/>
</dbReference>
<comment type="function">
    <text evidence="6 7">Catalyzes a reversible aldol reaction between acetaldehyde and D-glyceraldehyde 3-phosphate to generate 2-deoxy-D-ribose 5-phosphate.</text>
</comment>
<dbReference type="HAMAP" id="MF_00114">
    <property type="entry name" value="DeoC_type1"/>
    <property type="match status" value="1"/>
</dbReference>
<evidence type="ECO:0000256" key="7">
    <source>
        <dbReference type="HAMAP-Rule" id="MF_00114"/>
    </source>
</evidence>
<evidence type="ECO:0000313" key="11">
    <source>
        <dbReference type="Proteomes" id="UP001549200"/>
    </source>
</evidence>
<evidence type="ECO:0000256" key="4">
    <source>
        <dbReference type="ARBA" id="ARBA00023270"/>
    </source>
</evidence>
<evidence type="ECO:0000313" key="9">
    <source>
        <dbReference type="EMBL" id="MET3572078.1"/>
    </source>
</evidence>
<dbReference type="Proteomes" id="UP001549200">
    <property type="component" value="Unassembled WGS sequence"/>
</dbReference>
<dbReference type="RefSeq" id="WP_045091670.1">
    <property type="nucleotide sequence ID" value="NZ_CAJMFN010000039.1"/>
</dbReference>